<sequence length="1037" mass="111291">MTDPKTFATPASRTPPSATPRTRRAADSTERPAARRNTPAAEAPARAHPVEARRARPEVQRGAAVFTPAICYLHPLQHGPLDQWGGLLDRIASLGFDHVLIPPPFAVSAGGNVFVTRDHALLHAALGGGPADAALGRLADDCRQRGLTLLMDLVIDRVATDAPLRADHPDWFTRHAERGDALDPRLPPSHLEVASFRHDDAHCADAIGAWWTQQLCAWAALGIGGFRCEAPARLPPARWRPLIAATRESAGARPVRFLAWTPGLDGPAVDALAEAGFDATFSSLRWWDFRAGWMVEEHARLAAIAPPIATAEVPFGTRYGQAFGDAMARERAYRRMLDVADVLGAGWLMPFGFERGALLPMLPERGDPTDQQWIDAHAAFDLCDAVRDVNATLRAAQAAGTVALRADLRMLTGPDARMSALLRADGPDLRADDAATLLVINPDLHAGVSAHADRFLPGRGGRLHARRGARPADRAGRQPRRCPARRGAPAGGDRPAAGRRAGLARVPQPSGPAAARHRARRPAHPCSPGRCGQRARRRRHCRAVHCHRTRDPCRGRRPLRRQAAGGRRHPDRGRHADGRARPAGRGTAVARGRHHHLAARADGAAGQRPLARRLPARTAGTACLRRGRLARCLRHLPRRAGEEARRRRGRERRTGRRRAAGGAGGRPRAQGCAGGRAAPIGGPAQGHRPGRPASAQAAAGPGHRARDGAGLALPAVSCAQRAVSARGGAQRRRLRQLVRTVPALGQRRRTAARHLPGRGAQAGDDPRDGLRRAVLPAHPPHRPHQPQGAQQQPARGARRAGQPLRDRRGGRRARCHPPAARHAGGFPPAARCRPRPGAGAGARLRHPVLARPPLAARAPRLVRLAPRRQRQVRRKPAQEIRRHRQRRFLCPGRQTRALARTARRGDVLGRRGRAAVPRRQSAHQAAAVLGMDDWRGARALSGCDLPVGGLHAAQGDVPAGQGGLLAVVHLLHVAPQQAGVHRLPDRADPHAGARVFPAALLRQHARYQSGVPADLGPAGLPDPRGAGGHPVRAVGRL</sequence>
<feature type="compositionally biased region" description="Low complexity" evidence="1">
    <location>
        <begin position="785"/>
        <end position="803"/>
    </location>
</feature>
<feature type="region of interest" description="Disordered" evidence="1">
    <location>
        <begin position="458"/>
        <end position="613"/>
    </location>
</feature>
<reference evidence="2" key="1">
    <citation type="journal article" date="2011" name="PLoS ONE">
        <title>Ralstonia syzygii, the Blood Disease Bacterium and some Asian R. solanacearum strains form a single genomic species despite divergent lifestyles.</title>
        <authorList>
            <person name="Remenant B."/>
            <person name="de Cambiaire J.C."/>
            <person name="Cellier G."/>
            <person name="Jacobs J.M."/>
            <person name="Mangenot S."/>
            <person name="Barbe V."/>
            <person name="Lajus A."/>
            <person name="Vallenet D."/>
            <person name="Medigue C."/>
            <person name="Fegan M."/>
            <person name="Allen C."/>
            <person name="Prior P."/>
        </authorList>
    </citation>
    <scope>NUCLEOTIDE SEQUENCE</scope>
    <source>
        <strain evidence="2">R229</strain>
    </source>
</reference>
<dbReference type="Gene3D" id="3.20.20.80">
    <property type="entry name" value="Glycosidases"/>
    <property type="match status" value="1"/>
</dbReference>
<dbReference type="AlphaFoldDB" id="G2ZKQ4"/>
<protein>
    <recommendedName>
        <fullName evidence="3">Glycosyl hydrolase family 13 catalytic domain-containing protein</fullName>
    </recommendedName>
</protein>
<feature type="region of interest" description="Disordered" evidence="1">
    <location>
        <begin position="1012"/>
        <end position="1037"/>
    </location>
</feature>
<dbReference type="SUPFAM" id="SSF51445">
    <property type="entry name" value="(Trans)glycosidases"/>
    <property type="match status" value="1"/>
</dbReference>
<feature type="compositionally biased region" description="Low complexity" evidence="1">
    <location>
        <begin position="666"/>
        <end position="686"/>
    </location>
</feature>
<organism evidence="2">
    <name type="scientific">blood disease bacterium R229</name>
    <dbReference type="NCBI Taxonomy" id="741978"/>
    <lineage>
        <taxon>Bacteria</taxon>
        <taxon>Pseudomonadati</taxon>
        <taxon>Pseudomonadota</taxon>
        <taxon>Betaproteobacteria</taxon>
        <taxon>Burkholderiales</taxon>
        <taxon>Burkholderiaceae</taxon>
        <taxon>Ralstonia</taxon>
        <taxon>Ralstonia solanacearum species complex</taxon>
    </lineage>
</organism>
<feature type="compositionally biased region" description="Basic residues" evidence="1">
    <location>
        <begin position="533"/>
        <end position="548"/>
    </location>
</feature>
<dbReference type="InterPro" id="IPR017853">
    <property type="entry name" value="GH"/>
</dbReference>
<feature type="compositionally biased region" description="Basic residues" evidence="1">
    <location>
        <begin position="746"/>
        <end position="756"/>
    </location>
</feature>
<feature type="compositionally biased region" description="Basic residues" evidence="1">
    <location>
        <begin position="646"/>
        <end position="659"/>
    </location>
</feature>
<accession>G2ZKQ4</accession>
<feature type="compositionally biased region" description="Low complexity" evidence="1">
    <location>
        <begin position="485"/>
        <end position="505"/>
    </location>
</feature>
<gene>
    <name evidence="2" type="ORF">BDB_70042</name>
</gene>
<evidence type="ECO:0000313" key="2">
    <source>
        <dbReference type="EMBL" id="CCA79617.1"/>
    </source>
</evidence>
<feature type="compositionally biased region" description="Basic residues" evidence="1">
    <location>
        <begin position="555"/>
        <end position="572"/>
    </location>
</feature>
<feature type="compositionally biased region" description="Low complexity" evidence="1">
    <location>
        <begin position="816"/>
        <end position="831"/>
    </location>
</feature>
<reference evidence="2" key="2">
    <citation type="submission" date="2011-04" db="EMBL/GenBank/DDBJ databases">
        <authorList>
            <person name="Genoscope - CEA"/>
        </authorList>
    </citation>
    <scope>NUCLEOTIDE SEQUENCE</scope>
    <source>
        <strain evidence="2">R229</strain>
    </source>
</reference>
<feature type="region of interest" description="Disordered" evidence="1">
    <location>
        <begin position="640"/>
        <end position="708"/>
    </location>
</feature>
<feature type="region of interest" description="Disordered" evidence="1">
    <location>
        <begin position="1"/>
        <end position="56"/>
    </location>
</feature>
<proteinExistence type="predicted"/>
<feature type="region of interest" description="Disordered" evidence="1">
    <location>
        <begin position="725"/>
        <end position="831"/>
    </location>
</feature>
<feature type="compositionally biased region" description="Low complexity" evidence="1">
    <location>
        <begin position="600"/>
        <end position="609"/>
    </location>
</feature>
<feature type="compositionally biased region" description="Basic and acidic residues" evidence="1">
    <location>
        <begin position="24"/>
        <end position="33"/>
    </location>
</feature>
<feature type="compositionally biased region" description="Low complexity" evidence="1">
    <location>
        <begin position="8"/>
        <end position="20"/>
    </location>
</feature>
<evidence type="ECO:0000256" key="1">
    <source>
        <dbReference type="SAM" id="MobiDB-lite"/>
    </source>
</evidence>
<evidence type="ECO:0008006" key="3">
    <source>
        <dbReference type="Google" id="ProtNLM"/>
    </source>
</evidence>
<dbReference type="EMBL" id="FR854063">
    <property type="protein sequence ID" value="CCA79617.1"/>
    <property type="molecule type" value="Genomic_DNA"/>
</dbReference>
<name>G2ZKQ4_9RALS</name>